<gene>
    <name evidence="2" type="ORF">PMIN01_12339</name>
</gene>
<feature type="compositionally biased region" description="Low complexity" evidence="1">
    <location>
        <begin position="42"/>
        <end position="69"/>
    </location>
</feature>
<evidence type="ECO:0000313" key="3">
    <source>
        <dbReference type="Proteomes" id="UP000756921"/>
    </source>
</evidence>
<dbReference type="AlphaFoldDB" id="A0A9P6KK66"/>
<dbReference type="OrthoDB" id="3794181at2759"/>
<name>A0A9P6KK66_9PLEO</name>
<comment type="caution">
    <text evidence="2">The sequence shown here is derived from an EMBL/GenBank/DDBJ whole genome shotgun (WGS) entry which is preliminary data.</text>
</comment>
<evidence type="ECO:0000313" key="2">
    <source>
        <dbReference type="EMBL" id="KAF9729475.1"/>
    </source>
</evidence>
<accession>A0A9P6KK66</accession>
<proteinExistence type="predicted"/>
<sequence>MARHYSHRSSGDQAKNSHHDERYDRQNDYYEPNRPARRRPSGGDYWSSGSSSGSSPSRRFSGGLSRRQSASGGFLARRSMSSTSLSRYSSPMSSIDEFRCSDWETDMERYFHSLRQDNGDRREFDPIVGHPDIRHDRQARGYLHRGEYVANQFDVTLPYVRDLLHHMYDRYDTVTCYSLGLLKAGDIIYYIEPFVLGFDQMDEGQAIEVLGGSRFQAAVKAKGRFGIVTHKIGRQTLKVAPMYTFNGEGLASRPPSVRDEYTELGLQGNFTWDWTKPNMSPMVEKVFCPLKAGSAVHLATSRVTLSSQILLAGSITPHSLDLLRSAIVLAEVSAGW</sequence>
<protein>
    <submittedName>
        <fullName evidence="2">Uncharacterized protein</fullName>
    </submittedName>
</protein>
<organism evidence="2 3">
    <name type="scientific">Paraphaeosphaeria minitans</name>
    <dbReference type="NCBI Taxonomy" id="565426"/>
    <lineage>
        <taxon>Eukaryota</taxon>
        <taxon>Fungi</taxon>
        <taxon>Dikarya</taxon>
        <taxon>Ascomycota</taxon>
        <taxon>Pezizomycotina</taxon>
        <taxon>Dothideomycetes</taxon>
        <taxon>Pleosporomycetidae</taxon>
        <taxon>Pleosporales</taxon>
        <taxon>Massarineae</taxon>
        <taxon>Didymosphaeriaceae</taxon>
        <taxon>Paraphaeosphaeria</taxon>
    </lineage>
</organism>
<keyword evidence="3" id="KW-1185">Reference proteome</keyword>
<dbReference type="EMBL" id="WJXW01000016">
    <property type="protein sequence ID" value="KAF9729475.1"/>
    <property type="molecule type" value="Genomic_DNA"/>
</dbReference>
<evidence type="ECO:0000256" key="1">
    <source>
        <dbReference type="SAM" id="MobiDB-lite"/>
    </source>
</evidence>
<feature type="compositionally biased region" description="Basic and acidic residues" evidence="1">
    <location>
        <begin position="15"/>
        <end position="28"/>
    </location>
</feature>
<reference evidence="2" key="1">
    <citation type="journal article" date="2020" name="Mol. Plant Microbe Interact.">
        <title>Genome Sequence of the Biocontrol Agent Coniothyrium minitans strain Conio (IMI 134523).</title>
        <authorList>
            <person name="Patel D."/>
            <person name="Shittu T.A."/>
            <person name="Baroncelli R."/>
            <person name="Muthumeenakshi S."/>
            <person name="Osborne T.H."/>
            <person name="Janganan T.K."/>
            <person name="Sreenivasaprasad S."/>
        </authorList>
    </citation>
    <scope>NUCLEOTIDE SEQUENCE</scope>
    <source>
        <strain evidence="2">Conio</strain>
    </source>
</reference>
<dbReference type="Proteomes" id="UP000756921">
    <property type="component" value="Unassembled WGS sequence"/>
</dbReference>
<feature type="region of interest" description="Disordered" evidence="1">
    <location>
        <begin position="1"/>
        <end position="77"/>
    </location>
</feature>